<dbReference type="EMBL" id="MGAF01000034">
    <property type="protein sequence ID" value="OGK40273.1"/>
    <property type="molecule type" value="Genomic_DNA"/>
</dbReference>
<protein>
    <submittedName>
        <fullName evidence="1">Uncharacterized protein</fullName>
    </submittedName>
</protein>
<dbReference type="Proteomes" id="UP000179270">
    <property type="component" value="Unassembled WGS sequence"/>
</dbReference>
<dbReference type="AlphaFoldDB" id="A0A1F7IA95"/>
<comment type="caution">
    <text evidence="1">The sequence shown here is derived from an EMBL/GenBank/DDBJ whole genome shotgun (WGS) entry which is preliminary data.</text>
</comment>
<accession>A0A1F7IA95</accession>
<organism evidence="1 2">
    <name type="scientific">Candidatus Roizmanbacteria bacterium RIFCSPLOWO2_01_FULL_35_13</name>
    <dbReference type="NCBI Taxonomy" id="1802055"/>
    <lineage>
        <taxon>Bacteria</taxon>
        <taxon>Candidatus Roizmaniibacteriota</taxon>
    </lineage>
</organism>
<gene>
    <name evidence="1" type="ORF">A3A74_07245</name>
</gene>
<evidence type="ECO:0000313" key="1">
    <source>
        <dbReference type="EMBL" id="OGK40273.1"/>
    </source>
</evidence>
<name>A0A1F7IA95_9BACT</name>
<reference evidence="1 2" key="1">
    <citation type="journal article" date="2016" name="Nat. Commun.">
        <title>Thousands of microbial genomes shed light on interconnected biogeochemical processes in an aquifer system.</title>
        <authorList>
            <person name="Anantharaman K."/>
            <person name="Brown C.T."/>
            <person name="Hug L.A."/>
            <person name="Sharon I."/>
            <person name="Castelle C.J."/>
            <person name="Probst A.J."/>
            <person name="Thomas B.C."/>
            <person name="Singh A."/>
            <person name="Wilkins M.J."/>
            <person name="Karaoz U."/>
            <person name="Brodie E.L."/>
            <person name="Williams K.H."/>
            <person name="Hubbard S.S."/>
            <person name="Banfield J.F."/>
        </authorList>
    </citation>
    <scope>NUCLEOTIDE SEQUENCE [LARGE SCALE GENOMIC DNA]</scope>
</reference>
<dbReference type="STRING" id="1802055.A3A74_07245"/>
<proteinExistence type="predicted"/>
<evidence type="ECO:0000313" key="2">
    <source>
        <dbReference type="Proteomes" id="UP000179270"/>
    </source>
</evidence>
<sequence>MINFAYKFFPPLLFDQHEPFLPIKIGYSIYAAKSPADNYQSPTFPRPLYFIKELLETESDADTIIEYSLLYEADISHLYELEHLWVYLYENKIIKIEGSRHGLITNLKPEMQIFVEPGKHGHFQKPLTDRLKNFLINFCSKPGSEGFNTDRIMAPELLMFKTKLILEYKNNWIIQKSKTI</sequence>